<protein>
    <submittedName>
        <fullName evidence="2">Uncharacterized protein</fullName>
    </submittedName>
</protein>
<dbReference type="STRING" id="5098.A0A507R2P8"/>
<dbReference type="AlphaFoldDB" id="A0A507R2P8"/>
<organism evidence="2 3">
    <name type="scientific">Monascus purpureus</name>
    <name type="common">Red mold</name>
    <name type="synonym">Monascus anka</name>
    <dbReference type="NCBI Taxonomy" id="5098"/>
    <lineage>
        <taxon>Eukaryota</taxon>
        <taxon>Fungi</taxon>
        <taxon>Dikarya</taxon>
        <taxon>Ascomycota</taxon>
        <taxon>Pezizomycotina</taxon>
        <taxon>Eurotiomycetes</taxon>
        <taxon>Eurotiomycetidae</taxon>
        <taxon>Eurotiales</taxon>
        <taxon>Aspergillaceae</taxon>
        <taxon>Monascus</taxon>
    </lineage>
</organism>
<evidence type="ECO:0000313" key="2">
    <source>
        <dbReference type="EMBL" id="TQB74772.1"/>
    </source>
</evidence>
<dbReference type="Proteomes" id="UP000319663">
    <property type="component" value="Unassembled WGS sequence"/>
</dbReference>
<feature type="region of interest" description="Disordered" evidence="1">
    <location>
        <begin position="115"/>
        <end position="144"/>
    </location>
</feature>
<accession>A0A507R2P8</accession>
<evidence type="ECO:0000313" key="3">
    <source>
        <dbReference type="Proteomes" id="UP000319663"/>
    </source>
</evidence>
<keyword evidence="3" id="KW-1185">Reference proteome</keyword>
<reference evidence="2 3" key="1">
    <citation type="submission" date="2019-06" db="EMBL/GenBank/DDBJ databases">
        <title>Wine fermentation using esterase from Monascus purpureus.</title>
        <authorList>
            <person name="Geng C."/>
            <person name="Zhang Y."/>
        </authorList>
    </citation>
    <scope>NUCLEOTIDE SEQUENCE [LARGE SCALE GENOMIC DNA]</scope>
    <source>
        <strain evidence="2">HQ1</strain>
    </source>
</reference>
<evidence type="ECO:0000256" key="1">
    <source>
        <dbReference type="SAM" id="MobiDB-lite"/>
    </source>
</evidence>
<comment type="caution">
    <text evidence="2">The sequence shown here is derived from an EMBL/GenBank/DDBJ whole genome shotgun (WGS) entry which is preliminary data.</text>
</comment>
<dbReference type="EMBL" id="VIFY01000027">
    <property type="protein sequence ID" value="TQB74772.1"/>
    <property type="molecule type" value="Genomic_DNA"/>
</dbReference>
<proteinExistence type="predicted"/>
<gene>
    <name evidence="2" type="ORF">MPDQ_004214</name>
</gene>
<sequence>MATSAPARILEAREPTYGEIRAPFKKTKSPDGFYHLGDDSNGVVIQYAQLSPQQIQQALSEDAAFYTPEQNEHLANIFKDVDGRNVQGSALLYPGPDICPPVLFANSSSSAAAAEGGVSPLELQPRHERPARPGNKNSECSRYPDCEVCDKKGKIVEDGICK</sequence>
<name>A0A507R2P8_MONPU</name>